<evidence type="ECO:0000256" key="1">
    <source>
        <dbReference type="SAM" id="MobiDB-lite"/>
    </source>
</evidence>
<feature type="region of interest" description="Disordered" evidence="1">
    <location>
        <begin position="175"/>
        <end position="305"/>
    </location>
</feature>
<dbReference type="OrthoDB" id="6258998at2759"/>
<feature type="compositionally biased region" description="Low complexity" evidence="1">
    <location>
        <begin position="746"/>
        <end position="758"/>
    </location>
</feature>
<comment type="caution">
    <text evidence="2">The sequence shown here is derived from an EMBL/GenBank/DDBJ whole genome shotgun (WGS) entry which is preliminary data.</text>
</comment>
<feature type="compositionally biased region" description="Polar residues" evidence="1">
    <location>
        <begin position="759"/>
        <end position="768"/>
    </location>
</feature>
<dbReference type="RefSeq" id="XP_011132007.1">
    <property type="nucleotide sequence ID" value="XM_011133705.1"/>
</dbReference>
<evidence type="ECO:0000313" key="3">
    <source>
        <dbReference type="Proteomes" id="UP000019763"/>
    </source>
</evidence>
<gene>
    <name evidence="2" type="ORF">GNI_125690</name>
</gene>
<keyword evidence="3" id="KW-1185">Reference proteome</keyword>
<proteinExistence type="predicted"/>
<dbReference type="GeneID" id="22914428"/>
<organism evidence="2 3">
    <name type="scientific">Gregarina niphandrodes</name>
    <name type="common">Septate eugregarine</name>
    <dbReference type="NCBI Taxonomy" id="110365"/>
    <lineage>
        <taxon>Eukaryota</taxon>
        <taxon>Sar</taxon>
        <taxon>Alveolata</taxon>
        <taxon>Apicomplexa</taxon>
        <taxon>Conoidasida</taxon>
        <taxon>Gregarinasina</taxon>
        <taxon>Eugregarinorida</taxon>
        <taxon>Gregarinidae</taxon>
        <taxon>Gregarina</taxon>
    </lineage>
</organism>
<dbReference type="Proteomes" id="UP000019763">
    <property type="component" value="Unassembled WGS sequence"/>
</dbReference>
<feature type="compositionally biased region" description="Acidic residues" evidence="1">
    <location>
        <begin position="274"/>
        <end position="285"/>
    </location>
</feature>
<feature type="region of interest" description="Disordered" evidence="1">
    <location>
        <begin position="981"/>
        <end position="1076"/>
    </location>
</feature>
<dbReference type="EMBL" id="AFNH02000936">
    <property type="protein sequence ID" value="EZG50578.1"/>
    <property type="molecule type" value="Genomic_DNA"/>
</dbReference>
<sequence>MDLAGDDNDILDSILLADRSGVKTCEALAAALRRLFTGSVLESSVVDMHPFPAPFVSEQLASVPGAMKTRKRKKCPGKVVFDVLEGLNARVPDVPLKTVARAVAFAASRLARRTHARDDRNFVLELHHLQRALLALHHSVFWVANTLERNNQPGARQRRMNRAEFERRTDLTLARIVAPPEEDRRPGEVPPGEIAPGAGEVAPGAGEVAPGAGEVAPGAGEVAPGAREGGPDPPSPGPPSPGETEPREGEELRAGNPTAIPVESAPFEQLEAGGGDEEMTEEEGESGAAGESEVSSREVGDPSDDAMVHDLLMGLSQAVGGAPSKVESPSKVEPAGKVEPARSVEYDKHGLRCCRILSCLVHCMIGIVNTLAAFHADGNEPTDIALIALRTLIDTWEVAEKCVPGGLLYTIELQRLANERKTFEKKTADKGAGKAAEKGKVAVQQGMAKGVVEPKGTAEPKLIQACSLNPLADFWWLRCGFSKPSSIVPVADTTYNGPFVPAGGSAVDAVETQFANTSSTLTDLGFKPALYLSFVKHFLDDLVLPTGVSPGNPSGGSSGSLPAGQGAMGQRALGQRAMEYDVDKILRSDRILQLIKYSINVVLAMRLPQLDESWLIRCTDHGRWDLKYLCVILLNRCFKFDRWSLDAQRKLEMPTQGLIWDRSAYVRDAVAKTLITLSYQLPYKDGAFKRFAPLLHSPWRPFRESGVALISKCRAINLVALSQAIRILISNAIAKVPPSGEGPALRTSSPSGRSTRSPFKSTTRPQVHNASAPNGSGPNGPASSGSDTVIYTSLESWMEAASDIAVTNRHLTSECRTAVTEFWSRSFEKGPKGPAFLVFCAFALSVFERQFDEMLPTIPIPILEKYDLLQNLFPRRFTKTLIVLPPTEKPRSVKLAFSPRGEPIQPVGPQTLGPETLGPETLGPETLGPETLGPEDSCDPESLVPESLGQETLGQETLGQDATDGLVQNFLKDNFGIDARPAGIGQAGGESAVQPGEDEPMFGEEVNSADEAENPPSDSDQLLLSETDRAPCSSQPDSSNPNSVVTPGAATPASIDISDSEEGSEQQEMSAERQPIGKLYTPGPLPVCLYAHCQRVVSPVLLLRWRSLDDLPGEIVKDYKLGNPAYVGLPVQNMTEATPESIPCLVICVNKRLTPTCARRRPTFTTSFLESQLKEAAPDVWAFMFNATNLNYFNLVIEGATPGSVLEDKNSNMVATVSSHFKQSFHMAVQQTGWNVLILRPPSTAVSRRGA</sequence>
<feature type="compositionally biased region" description="Acidic residues" evidence="1">
    <location>
        <begin position="996"/>
        <end position="1013"/>
    </location>
</feature>
<name>A0A023B2K9_GRENI</name>
<dbReference type="VEuPathDB" id="CryptoDB:GNI_125690"/>
<feature type="region of interest" description="Disordered" evidence="1">
    <location>
        <begin position="897"/>
        <end position="945"/>
    </location>
</feature>
<feature type="compositionally biased region" description="Low complexity" evidence="1">
    <location>
        <begin position="190"/>
        <end position="226"/>
    </location>
</feature>
<feature type="region of interest" description="Disordered" evidence="1">
    <location>
        <begin position="738"/>
        <end position="785"/>
    </location>
</feature>
<feature type="compositionally biased region" description="Polar residues" evidence="1">
    <location>
        <begin position="1032"/>
        <end position="1045"/>
    </location>
</feature>
<reference evidence="2" key="1">
    <citation type="submission" date="2013-12" db="EMBL/GenBank/DDBJ databases">
        <authorList>
            <person name="Omoto C.K."/>
            <person name="Sibley D."/>
            <person name="Venepally P."/>
            <person name="Hadjithomas M."/>
            <person name="Karamycheva S."/>
            <person name="Brunk B."/>
            <person name="Roos D."/>
            <person name="Caler E."/>
            <person name="Lorenzi H."/>
        </authorList>
    </citation>
    <scope>NUCLEOTIDE SEQUENCE</scope>
</reference>
<evidence type="ECO:0000313" key="2">
    <source>
        <dbReference type="EMBL" id="EZG50578.1"/>
    </source>
</evidence>
<dbReference type="AlphaFoldDB" id="A0A023B2K9"/>
<feature type="compositionally biased region" description="Low complexity" evidence="1">
    <location>
        <begin position="769"/>
        <end position="785"/>
    </location>
</feature>
<protein>
    <submittedName>
        <fullName evidence="2">Uncharacterized protein</fullName>
    </submittedName>
</protein>
<accession>A0A023B2K9</accession>
<feature type="compositionally biased region" description="Basic and acidic residues" evidence="1">
    <location>
        <begin position="244"/>
        <end position="253"/>
    </location>
</feature>
<feature type="compositionally biased region" description="Pro residues" evidence="1">
    <location>
        <begin position="231"/>
        <end position="241"/>
    </location>
</feature>